<feature type="transmembrane region" description="Helical" evidence="8">
    <location>
        <begin position="90"/>
        <end position="108"/>
    </location>
</feature>
<evidence type="ECO:0000256" key="5">
    <source>
        <dbReference type="ARBA" id="ARBA00022801"/>
    </source>
</evidence>
<feature type="transmembrane region" description="Helical" evidence="8">
    <location>
        <begin position="248"/>
        <end position="267"/>
    </location>
</feature>
<protein>
    <submittedName>
        <fullName evidence="9">Eight transmembrane protein EpsH</fullName>
    </submittedName>
</protein>
<name>A5G403_GEOUR</name>
<dbReference type="GO" id="GO:0008233">
    <property type="term" value="F:peptidase activity"/>
    <property type="evidence" value="ECO:0007669"/>
    <property type="project" value="UniProtKB-KW"/>
</dbReference>
<dbReference type="Pfam" id="PF09721">
    <property type="entry name" value="Exosortase_EpsH"/>
    <property type="match status" value="1"/>
</dbReference>
<evidence type="ECO:0000256" key="2">
    <source>
        <dbReference type="ARBA" id="ARBA00022475"/>
    </source>
</evidence>
<dbReference type="InterPro" id="IPR019127">
    <property type="entry name" value="Exosortase"/>
</dbReference>
<dbReference type="InterPro" id="IPR026392">
    <property type="entry name" value="Exo/Archaeosortase_dom"/>
</dbReference>
<dbReference type="AlphaFoldDB" id="A5G403"/>
<evidence type="ECO:0000256" key="4">
    <source>
        <dbReference type="ARBA" id="ARBA00022692"/>
    </source>
</evidence>
<feature type="transmembrane region" description="Helical" evidence="8">
    <location>
        <begin position="65"/>
        <end position="84"/>
    </location>
</feature>
<keyword evidence="6 8" id="KW-1133">Transmembrane helix</keyword>
<evidence type="ECO:0000256" key="3">
    <source>
        <dbReference type="ARBA" id="ARBA00022670"/>
    </source>
</evidence>
<gene>
    <name evidence="9" type="ordered locus">Gura_2342</name>
</gene>
<dbReference type="GO" id="GO:0006508">
    <property type="term" value="P:proteolysis"/>
    <property type="evidence" value="ECO:0007669"/>
    <property type="project" value="UniProtKB-KW"/>
</dbReference>
<dbReference type="GO" id="GO:0005886">
    <property type="term" value="C:plasma membrane"/>
    <property type="evidence" value="ECO:0007669"/>
    <property type="project" value="UniProtKB-SubCell"/>
</dbReference>
<dbReference type="NCBIfam" id="TIGR02602">
    <property type="entry name" value="8TM_EpsH"/>
    <property type="match status" value="1"/>
</dbReference>
<dbReference type="HOGENOM" id="CLU_065975_0_0_7"/>
<dbReference type="NCBIfam" id="TIGR04178">
    <property type="entry name" value="exo_archaeo"/>
    <property type="match status" value="1"/>
</dbReference>
<evidence type="ECO:0000256" key="1">
    <source>
        <dbReference type="ARBA" id="ARBA00004651"/>
    </source>
</evidence>
<proteinExistence type="predicted"/>
<dbReference type="InterPro" id="IPR017540">
    <property type="entry name" value="Exosortase-1"/>
</dbReference>
<organism evidence="9 10">
    <name type="scientific">Geotalea uraniireducens (strain Rf4)</name>
    <name type="common">Geobacter uraniireducens</name>
    <dbReference type="NCBI Taxonomy" id="351605"/>
    <lineage>
        <taxon>Bacteria</taxon>
        <taxon>Pseudomonadati</taxon>
        <taxon>Thermodesulfobacteriota</taxon>
        <taxon>Desulfuromonadia</taxon>
        <taxon>Geobacterales</taxon>
        <taxon>Geobacteraceae</taxon>
        <taxon>Geotalea</taxon>
    </lineage>
</organism>
<keyword evidence="4 8" id="KW-0812">Transmembrane</keyword>
<feature type="transmembrane region" description="Helical" evidence="8">
    <location>
        <begin position="176"/>
        <end position="196"/>
    </location>
</feature>
<reference evidence="9 10" key="1">
    <citation type="submission" date="2007-05" db="EMBL/GenBank/DDBJ databases">
        <title>Complete sequence of Geobacter uraniireducens Rf4.</title>
        <authorList>
            <consortium name="US DOE Joint Genome Institute"/>
            <person name="Copeland A."/>
            <person name="Lucas S."/>
            <person name="Lapidus A."/>
            <person name="Barry K."/>
            <person name="Detter J.C."/>
            <person name="Glavina del Rio T."/>
            <person name="Hammon N."/>
            <person name="Israni S."/>
            <person name="Dalin E."/>
            <person name="Tice H."/>
            <person name="Pitluck S."/>
            <person name="Chertkov O."/>
            <person name="Brettin T."/>
            <person name="Bruce D."/>
            <person name="Han C."/>
            <person name="Schmutz J."/>
            <person name="Larimer F."/>
            <person name="Land M."/>
            <person name="Hauser L."/>
            <person name="Kyrpides N."/>
            <person name="Mikhailova N."/>
            <person name="Shelobolina E."/>
            <person name="Aklujkar M."/>
            <person name="Lovley D."/>
            <person name="Richardson P."/>
        </authorList>
    </citation>
    <scope>NUCLEOTIDE SEQUENCE [LARGE SCALE GENOMIC DNA]</scope>
    <source>
        <strain evidence="9 10">Rf4</strain>
    </source>
</reference>
<keyword evidence="2" id="KW-1003">Cell membrane</keyword>
<dbReference type="STRING" id="351605.Gura_2342"/>
<feature type="transmembrane region" description="Helical" evidence="8">
    <location>
        <begin position="115"/>
        <end position="134"/>
    </location>
</feature>
<sequence>MSKSDKIKISMLLLLWVAVFSPIYPELVRDWLSHSDNSHAFIVPFIVLFFVWQKKGELQSTPIDSSAWGGAILAASLIVYVASYAGGTAFPARIAMVSSLFGLIWFCLGSGSIRILAFPIGFLLFMVPVPYSLMSLVSMPLQLMATRISANLIGYCSIPVYREGNMLNFVQTKLEVAEACSGIRSITALTMLALLFCYLSEDGWWRKVLLVGAAIPIALVANIVRVTGTGILAHFYGDRVARGFLHEFSGLVIFALGFALLFAVFSITSRKKTDDIR</sequence>
<dbReference type="EMBL" id="CP000698">
    <property type="protein sequence ID" value="ABQ26521.1"/>
    <property type="molecule type" value="Genomic_DNA"/>
</dbReference>
<evidence type="ECO:0000313" key="9">
    <source>
        <dbReference type="EMBL" id="ABQ26521.1"/>
    </source>
</evidence>
<comment type="subcellular location">
    <subcellularLocation>
        <location evidence="1">Cell membrane</location>
        <topology evidence="1">Multi-pass membrane protein</topology>
    </subcellularLocation>
</comment>
<feature type="transmembrane region" description="Helical" evidence="8">
    <location>
        <begin position="208"/>
        <end position="236"/>
    </location>
</feature>
<keyword evidence="3" id="KW-0645">Protease</keyword>
<dbReference type="KEGG" id="gur:Gura_2342"/>
<dbReference type="RefSeq" id="WP_011939214.1">
    <property type="nucleotide sequence ID" value="NC_009483.1"/>
</dbReference>
<keyword evidence="5" id="KW-0378">Hydrolase</keyword>
<dbReference type="NCBIfam" id="TIGR03109">
    <property type="entry name" value="exosort_XrtA"/>
    <property type="match status" value="1"/>
</dbReference>
<evidence type="ECO:0000313" key="10">
    <source>
        <dbReference type="Proteomes" id="UP000006695"/>
    </source>
</evidence>
<dbReference type="Proteomes" id="UP000006695">
    <property type="component" value="Chromosome"/>
</dbReference>
<evidence type="ECO:0000256" key="6">
    <source>
        <dbReference type="ARBA" id="ARBA00022989"/>
    </source>
</evidence>
<accession>A5G403</accession>
<evidence type="ECO:0000256" key="7">
    <source>
        <dbReference type="ARBA" id="ARBA00023136"/>
    </source>
</evidence>
<keyword evidence="10" id="KW-1185">Reference proteome</keyword>
<dbReference type="OrthoDB" id="9797363at2"/>
<dbReference type="InterPro" id="IPR013426">
    <property type="entry name" value="EpsH-like"/>
</dbReference>
<keyword evidence="7 8" id="KW-0472">Membrane</keyword>
<feature type="transmembrane region" description="Helical" evidence="8">
    <location>
        <begin position="35"/>
        <end position="53"/>
    </location>
</feature>
<evidence type="ECO:0000256" key="8">
    <source>
        <dbReference type="SAM" id="Phobius"/>
    </source>
</evidence>